<dbReference type="SFLD" id="SFLDS00057">
    <property type="entry name" value="Glutaminase/Asparaginase"/>
    <property type="match status" value="1"/>
</dbReference>
<gene>
    <name evidence="4" type="ORF">RFH51_05730</name>
</gene>
<dbReference type="PIRSF" id="PIRSF500176">
    <property type="entry name" value="L_ASNase"/>
    <property type="match status" value="1"/>
</dbReference>
<dbReference type="Proteomes" id="UP001243195">
    <property type="component" value="Unassembled WGS sequence"/>
</dbReference>
<evidence type="ECO:0000256" key="1">
    <source>
        <dbReference type="PIRSR" id="PIRSR001220-1"/>
    </source>
</evidence>
<proteinExistence type="predicted"/>
<dbReference type="PRINTS" id="PR00139">
    <property type="entry name" value="ASNGLNASE"/>
</dbReference>
<dbReference type="PROSITE" id="PS51257">
    <property type="entry name" value="PROKAR_LIPOPROTEIN"/>
    <property type="match status" value="1"/>
</dbReference>
<dbReference type="SMART" id="SM00870">
    <property type="entry name" value="Asparaginase"/>
    <property type="match status" value="1"/>
</dbReference>
<dbReference type="AlphaFoldDB" id="A0AAW8JDY6"/>
<dbReference type="GO" id="GO:0004067">
    <property type="term" value="F:asparaginase activity"/>
    <property type="evidence" value="ECO:0007669"/>
    <property type="project" value="UniProtKB-UniRule"/>
</dbReference>
<dbReference type="InterPro" id="IPR037152">
    <property type="entry name" value="L-asparaginase_N_sf"/>
</dbReference>
<dbReference type="EMBL" id="JAVIDA010000005">
    <property type="protein sequence ID" value="MDQ9070961.1"/>
    <property type="molecule type" value="Genomic_DNA"/>
</dbReference>
<dbReference type="Gene3D" id="3.40.50.40">
    <property type="match status" value="1"/>
</dbReference>
<evidence type="ECO:0000313" key="5">
    <source>
        <dbReference type="Proteomes" id="UP001243195"/>
    </source>
</evidence>
<dbReference type="Gene3D" id="3.40.50.1170">
    <property type="entry name" value="L-asparaginase, N-terminal domain"/>
    <property type="match status" value="1"/>
</dbReference>
<dbReference type="EC" id="3.5.1.1" evidence="4"/>
<feature type="binding site" evidence="2">
    <location>
        <position position="54"/>
    </location>
    <ligand>
        <name>substrate</name>
    </ligand>
</feature>
<accession>A0AAW8JDY6</accession>
<dbReference type="RefSeq" id="WP_308955452.1">
    <property type="nucleotide sequence ID" value="NZ_JAVICY010000004.1"/>
</dbReference>
<feature type="binding site" evidence="2">
    <location>
        <begin position="86"/>
        <end position="87"/>
    </location>
    <ligand>
        <name>substrate</name>
    </ligand>
</feature>
<dbReference type="InterPro" id="IPR006034">
    <property type="entry name" value="Asparaginase/glutaminase-like"/>
</dbReference>
<organism evidence="4 5">
    <name type="scientific">Acinetobacter gerneri</name>
    <dbReference type="NCBI Taxonomy" id="202952"/>
    <lineage>
        <taxon>Bacteria</taxon>
        <taxon>Pseudomonadati</taxon>
        <taxon>Pseudomonadota</taxon>
        <taxon>Gammaproteobacteria</taxon>
        <taxon>Moraxellales</taxon>
        <taxon>Moraxellaceae</taxon>
        <taxon>Acinetobacter</taxon>
    </lineage>
</organism>
<reference evidence="4" key="1">
    <citation type="submission" date="2023-08" db="EMBL/GenBank/DDBJ databases">
        <title>Emergence of clinically-relevant ST2 carbapenem-resistant Acinetobacter baumannii strains in hospital sewages in Zhejiang, East of China.</title>
        <authorList>
            <person name="Kaichao C."/>
            <person name="Zhang R."/>
        </authorList>
    </citation>
    <scope>NUCLEOTIDE SEQUENCE</scope>
    <source>
        <strain evidence="4">M-SY-60</strain>
    </source>
</reference>
<dbReference type="Pfam" id="PF00710">
    <property type="entry name" value="Asparaginase"/>
    <property type="match status" value="1"/>
</dbReference>
<dbReference type="InterPro" id="IPR027473">
    <property type="entry name" value="L-asparaginase_C"/>
</dbReference>
<dbReference type="PANTHER" id="PTHR11707">
    <property type="entry name" value="L-ASPARAGINASE"/>
    <property type="match status" value="1"/>
</dbReference>
<name>A0AAW8JDY6_9GAMM</name>
<dbReference type="SUPFAM" id="SSF53774">
    <property type="entry name" value="Glutaminase/Asparaginase"/>
    <property type="match status" value="1"/>
</dbReference>
<feature type="domain" description="L-asparaginase N-terminal" evidence="3">
    <location>
        <begin position="4"/>
        <end position="179"/>
    </location>
</feature>
<evidence type="ECO:0000259" key="3">
    <source>
        <dbReference type="Pfam" id="PF00710"/>
    </source>
</evidence>
<dbReference type="PIRSF" id="PIRSF001220">
    <property type="entry name" value="L-ASNase_gatD"/>
    <property type="match status" value="1"/>
</dbReference>
<evidence type="ECO:0000256" key="2">
    <source>
        <dbReference type="PIRSR" id="PIRSR001220-2"/>
    </source>
</evidence>
<sequence length="330" mass="37552">MTKKIALIYTGGTFGCIGEPLSPMPHESFIPKLKRILPNQQQIDCFTSKNILDSSAATAKDWLQLIQQIQELQLAGYENFVIIHGTDTLSYAAAVLSRFLQSSCRVILTGSQYPLLNIEGNDTREFTDAIDNLNSALDQVVKVTNGVYLAFYHQVFHASTVLKVHTTALDAFRGQKHDHDLEQNQQPPHFNEPLLIKNEHFQRAEQLNILNWMMLPISKEKFADNLKQLLVNPPDFLVIQAYGTGNLNVDDEIIEIFKQLKQRSCQTILTTQVPLGGMDQRYSVSQWIKNAEILTNDCASLADLYAKILKIYLQYPTSQQWHDHWFDSAE</sequence>
<feature type="active site" description="O-isoaspartyl threonine intermediate" evidence="1">
    <location>
        <position position="13"/>
    </location>
</feature>
<comment type="caution">
    <text evidence="4">The sequence shown here is derived from an EMBL/GenBank/DDBJ whole genome shotgun (WGS) entry which is preliminary data.</text>
</comment>
<protein>
    <submittedName>
        <fullName evidence="4">Asparaginase domain-containing protein</fullName>
        <ecNumber evidence="4">3.5.1.1</ecNumber>
    </submittedName>
</protein>
<keyword evidence="4" id="KW-0378">Hydrolase</keyword>
<dbReference type="InterPro" id="IPR027474">
    <property type="entry name" value="L-asparaginase_N"/>
</dbReference>
<evidence type="ECO:0000313" key="4">
    <source>
        <dbReference type="EMBL" id="MDQ9070961.1"/>
    </source>
</evidence>
<dbReference type="PROSITE" id="PS51732">
    <property type="entry name" value="ASN_GLN_ASE_3"/>
    <property type="match status" value="1"/>
</dbReference>
<dbReference type="PANTHER" id="PTHR11707:SF28">
    <property type="entry name" value="60 KDA LYSOPHOSPHOLIPASE"/>
    <property type="match status" value="1"/>
</dbReference>
<dbReference type="InterPro" id="IPR036152">
    <property type="entry name" value="Asp/glu_Ase-like_sf"/>
</dbReference>